<protein>
    <submittedName>
        <fullName evidence="3">Transferase family hexapeptide repeat protein</fullName>
    </submittedName>
</protein>
<evidence type="ECO:0000256" key="1">
    <source>
        <dbReference type="ARBA" id="ARBA00022679"/>
    </source>
</evidence>
<dbReference type="GO" id="GO:0016740">
    <property type="term" value="F:transferase activity"/>
    <property type="evidence" value="ECO:0007669"/>
    <property type="project" value="UniProtKB-KW"/>
</dbReference>
<dbReference type="InterPro" id="IPR018357">
    <property type="entry name" value="Hexapep_transf_CS"/>
</dbReference>
<dbReference type="InParanoid" id="A0A420XTJ9"/>
<dbReference type="InterPro" id="IPR001451">
    <property type="entry name" value="Hexapep"/>
</dbReference>
<accession>A0A420XTJ9</accession>
<dbReference type="Proteomes" id="UP000281955">
    <property type="component" value="Unassembled WGS sequence"/>
</dbReference>
<evidence type="ECO:0000256" key="2">
    <source>
        <dbReference type="ARBA" id="ARBA00022737"/>
    </source>
</evidence>
<dbReference type="InterPro" id="IPR023296">
    <property type="entry name" value="Glyco_hydro_beta-prop_sf"/>
</dbReference>
<dbReference type="SUPFAM" id="SSF51161">
    <property type="entry name" value="Trimeric LpxA-like enzymes"/>
    <property type="match status" value="1"/>
</dbReference>
<dbReference type="PANTHER" id="PTHR43300:SF11">
    <property type="entry name" value="ACETYLTRANSFERASE RV3034C-RELATED"/>
    <property type="match status" value="1"/>
</dbReference>
<dbReference type="Pfam" id="PF00132">
    <property type="entry name" value="Hexapep"/>
    <property type="match status" value="1"/>
</dbReference>
<gene>
    <name evidence="3" type="ORF">CLV35_0586</name>
</gene>
<dbReference type="InterPro" id="IPR050179">
    <property type="entry name" value="Trans_hexapeptide_repeat"/>
</dbReference>
<dbReference type="SUPFAM" id="SSF75005">
    <property type="entry name" value="Arabinanase/levansucrase/invertase"/>
    <property type="match status" value="1"/>
</dbReference>
<dbReference type="CDD" id="cd08984">
    <property type="entry name" value="GH43-like"/>
    <property type="match status" value="1"/>
</dbReference>
<dbReference type="InterPro" id="IPR011004">
    <property type="entry name" value="Trimer_LpxA-like_sf"/>
</dbReference>
<keyword evidence="1 3" id="KW-0808">Transferase</keyword>
<dbReference type="CDD" id="cd03349">
    <property type="entry name" value="LbH_XAT"/>
    <property type="match status" value="1"/>
</dbReference>
<sequence length="702" mass="75516">MKLTVVLLADQTPPATASAVWATVEAANAVEDALGVEVDARLVAVGPDPETEPLLRSVEGAVVDVAPGEGLATAWDRGVAATTAELVYLCTDVSAPRPDALVELVRALLAHPEAVVAFPGTSAAPAVLARSSYLRGVGGLQGLGLAWPDAAPEVWHHLWLLLEPGRRVVVPGAVVRGVPVVQPPRPLDPAGWVTVGAHTYLAGDSKAVAYVSTQRIRIGAYCSIAEGVRLLNPHPRDGRVVGADGVETTLNLFGVHRPGTATTFPLNRLGYVEPEWPRPDQLGAPQVIGNDVWIGQGAVVVGPVTVGDGAIVGAGAVVSRDVPPYAVVAGNPAQVVRYRYDQGVIDAMLEIRWWDWTEEVISERLEWFRRPAAEFVAQFGPAGRSASTAAVGRPTPLFRDPVFDGATDPVLVRNRAEGTWWLVYTARRASVPTAGVEWVHGSDLGVAISADGGASWTYRGTLAGLEHEPGRNTFWAPELLWVGDTCHMFVSYVRGVPDRWEGHARHIHHYTSSDMWAWEHQGRLELSSDRVIDAAVVALPGGGYRMYYKDEADGGTTWSSDSADLSSWSGHRRVLQTMGGHEGPKVFFFEGAWWLLVDGWKGQLAYRSDDLESWEEAGRILEPATGRPGTDDVGAGHHADLVVDGSRAYVVYFTHPERHTAASDLPRARRSSVHVAELHVVDGRLTAARGEPDVLRLSDDAV</sequence>
<dbReference type="PROSITE" id="PS00101">
    <property type="entry name" value="HEXAPEP_TRANSFERASES"/>
    <property type="match status" value="1"/>
</dbReference>
<evidence type="ECO:0000313" key="4">
    <source>
        <dbReference type="Proteomes" id="UP000281955"/>
    </source>
</evidence>
<evidence type="ECO:0000313" key="3">
    <source>
        <dbReference type="EMBL" id="RKS80165.1"/>
    </source>
</evidence>
<organism evidence="3 4">
    <name type="scientific">Motilibacter peucedani</name>
    <dbReference type="NCBI Taxonomy" id="598650"/>
    <lineage>
        <taxon>Bacteria</taxon>
        <taxon>Bacillati</taxon>
        <taxon>Actinomycetota</taxon>
        <taxon>Actinomycetes</taxon>
        <taxon>Motilibacterales</taxon>
        <taxon>Motilibacteraceae</taxon>
        <taxon>Motilibacter</taxon>
    </lineage>
</organism>
<dbReference type="EMBL" id="RBWV01000009">
    <property type="protein sequence ID" value="RKS80165.1"/>
    <property type="molecule type" value="Genomic_DNA"/>
</dbReference>
<proteinExistence type="predicted"/>
<dbReference type="Gene3D" id="2.160.10.10">
    <property type="entry name" value="Hexapeptide repeat proteins"/>
    <property type="match status" value="1"/>
</dbReference>
<comment type="caution">
    <text evidence="3">The sequence shown here is derived from an EMBL/GenBank/DDBJ whole genome shotgun (WGS) entry which is preliminary data.</text>
</comment>
<dbReference type="PANTHER" id="PTHR43300">
    <property type="entry name" value="ACETYLTRANSFERASE"/>
    <property type="match status" value="1"/>
</dbReference>
<keyword evidence="4" id="KW-1185">Reference proteome</keyword>
<name>A0A420XTJ9_9ACTN</name>
<dbReference type="AlphaFoldDB" id="A0A420XTJ9"/>
<keyword evidence="2" id="KW-0677">Repeat</keyword>
<dbReference type="Gene3D" id="2.115.10.20">
    <property type="entry name" value="Glycosyl hydrolase domain, family 43"/>
    <property type="match status" value="1"/>
</dbReference>
<reference evidence="3 4" key="1">
    <citation type="submission" date="2018-10" db="EMBL/GenBank/DDBJ databases">
        <title>Genomic Encyclopedia of Archaeal and Bacterial Type Strains, Phase II (KMG-II): from individual species to whole genera.</title>
        <authorList>
            <person name="Goeker M."/>
        </authorList>
    </citation>
    <scope>NUCLEOTIDE SEQUENCE [LARGE SCALE GENOMIC DNA]</scope>
    <source>
        <strain evidence="3 4">RP-AC37</strain>
    </source>
</reference>
<dbReference type="RefSeq" id="WP_269203875.1">
    <property type="nucleotide sequence ID" value="NZ_RBWV01000009.1"/>
</dbReference>